<keyword evidence="3" id="KW-1185">Reference proteome</keyword>
<feature type="region of interest" description="Disordered" evidence="1">
    <location>
        <begin position="56"/>
        <end position="98"/>
    </location>
</feature>
<organism evidence="2 3">
    <name type="scientific">Apolygus lucorum</name>
    <name type="common">Small green plant bug</name>
    <name type="synonym">Lygocoris lucorum</name>
    <dbReference type="NCBI Taxonomy" id="248454"/>
    <lineage>
        <taxon>Eukaryota</taxon>
        <taxon>Metazoa</taxon>
        <taxon>Ecdysozoa</taxon>
        <taxon>Arthropoda</taxon>
        <taxon>Hexapoda</taxon>
        <taxon>Insecta</taxon>
        <taxon>Pterygota</taxon>
        <taxon>Neoptera</taxon>
        <taxon>Paraneoptera</taxon>
        <taxon>Hemiptera</taxon>
        <taxon>Heteroptera</taxon>
        <taxon>Panheteroptera</taxon>
        <taxon>Cimicomorpha</taxon>
        <taxon>Miridae</taxon>
        <taxon>Mirini</taxon>
        <taxon>Apolygus</taxon>
    </lineage>
</organism>
<sequence length="98" mass="11031">MTSPPAPPPQKRRSGEADLVQDPTVNEEELKALVKRTMAMARGLPPRDRGQIITQIDKEPELAPVPPKKPQAKEDKKKKLPPQKKKQSIKKMSIKPKH</sequence>
<dbReference type="AlphaFoldDB" id="A0A8S9XG80"/>
<dbReference type="Proteomes" id="UP000466442">
    <property type="component" value="Unassembled WGS sequence"/>
</dbReference>
<feature type="region of interest" description="Disordered" evidence="1">
    <location>
        <begin position="1"/>
        <end position="26"/>
    </location>
</feature>
<reference evidence="2" key="1">
    <citation type="journal article" date="2021" name="Mol. Ecol. Resour.">
        <title>Apolygus lucorum genome provides insights into omnivorousness and mesophyll feeding.</title>
        <authorList>
            <person name="Liu Y."/>
            <person name="Liu H."/>
            <person name="Wang H."/>
            <person name="Huang T."/>
            <person name="Liu B."/>
            <person name="Yang B."/>
            <person name="Yin L."/>
            <person name="Li B."/>
            <person name="Zhang Y."/>
            <person name="Zhang S."/>
            <person name="Jiang F."/>
            <person name="Zhang X."/>
            <person name="Ren Y."/>
            <person name="Wang B."/>
            <person name="Wang S."/>
            <person name="Lu Y."/>
            <person name="Wu K."/>
            <person name="Fan W."/>
            <person name="Wang G."/>
        </authorList>
    </citation>
    <scope>NUCLEOTIDE SEQUENCE</scope>
    <source>
        <strain evidence="2">12Hb</strain>
    </source>
</reference>
<evidence type="ECO:0000313" key="3">
    <source>
        <dbReference type="Proteomes" id="UP000466442"/>
    </source>
</evidence>
<protein>
    <submittedName>
        <fullName evidence="2">Uncharacterized protein</fullName>
    </submittedName>
</protein>
<accession>A0A8S9XG80</accession>
<comment type="caution">
    <text evidence="2">The sequence shown here is derived from an EMBL/GenBank/DDBJ whole genome shotgun (WGS) entry which is preliminary data.</text>
</comment>
<gene>
    <name evidence="2" type="ORF">GE061_016036</name>
</gene>
<proteinExistence type="predicted"/>
<evidence type="ECO:0000313" key="2">
    <source>
        <dbReference type="EMBL" id="KAF6207589.1"/>
    </source>
</evidence>
<dbReference type="EMBL" id="WIXP02000007">
    <property type="protein sequence ID" value="KAF6207589.1"/>
    <property type="molecule type" value="Genomic_DNA"/>
</dbReference>
<name>A0A8S9XG80_APOLU</name>
<evidence type="ECO:0000256" key="1">
    <source>
        <dbReference type="SAM" id="MobiDB-lite"/>
    </source>
</evidence>
<feature type="compositionally biased region" description="Basic residues" evidence="1">
    <location>
        <begin position="78"/>
        <end position="98"/>
    </location>
</feature>